<dbReference type="OrthoDB" id="9805821at2"/>
<dbReference type="AlphaFoldDB" id="F2NX20"/>
<dbReference type="STRING" id="869209.Tresu_0402"/>
<evidence type="ECO:0000313" key="4">
    <source>
        <dbReference type="EMBL" id="AEB13355.1"/>
    </source>
</evidence>
<protein>
    <submittedName>
        <fullName evidence="4">Beta-glucosidase</fullName>
        <ecNumber evidence="4">3.2.1.21</ecNumber>
    </submittedName>
</protein>
<dbReference type="PANTHER" id="PTHR42715:SF10">
    <property type="entry name" value="BETA-GLUCOSIDASE"/>
    <property type="match status" value="1"/>
</dbReference>
<dbReference type="EC" id="3.2.1.21" evidence="4"/>
<sequence>MTFAEKILEAAQEGIVLLRNNENTLPLSENETVSIFGRCQFDFYKCGMGSGGSVRSPYSTNLTDNIPMANKELAEIYRNWIKENPFDNGGGGWAMEPYFQKEFYVSAELAKNAAKVSKKAIFVVGRNAGEDKDFTKEKGCWLLTDEERNVIKEICSAFESVIIVFNSCGIIDTAWIDDEEFSGKIKSVLYAWQGGQESGRACANVLCGKSVPCGKLTDTIAKSIDDYPSTKNFATQNESFYMEDIYVGYRYFSTFAKEKILFPFGFGLSYTEFKTEFVSSSVEGKNINVKVRVENIGKKFSGKEIVQLYVQAPQGKLGKPSKVLAAFKKSNLLKPGHSQELELSFNLESIASYDDSGISGFEFSFVLEEGKYFVFMGTDSENAKKIPLGSSDCISLEKTYATEKLCQALAPRKAFSRIKPAQIKPDGNYSIQEENVPLESFSLEQRIKENLPKEIPFTGNKGIKFQDVKKNPELLEKFVAQLNNEELATLVRGEGMMSRKATMGIASVFGGVSESLYNYGIPVAGCADGPSGIRLDTGKEASLMPIGTLLACTWNPPLVQELFEFEGQELKQNQIDTVLGPGINIHRNPLNGRNFEYFSEDPLLTSEMTLAILKGVSKEGPFATIKHFAANSQETQRHEHDSIVSERALREIYLKPFEAAVKRGNAQSIMTSYNQINGHFTASNYDLNSTILRKNWKYTGIVMTDWWARINDCVKGGKGEIELTASMVRARNDIYMIVNNDTAEKDGNNDNIKSSLKNGELTTAELQVCAMDIIKFLAKTLVAERKLRPLNNIPVFAPKAENQNAKNPAQENFRFLCNGETKRIFFAPENGVYNVLGVYSKPTDVDKVSQSVCNVLIDGKPTFAFECRSTEGKETRAVIGQVQLEKGNYEISLEHTKPGIEIKFVALSRDVSVSSGIDYLKSE</sequence>
<dbReference type="InterPro" id="IPR017853">
    <property type="entry name" value="GH"/>
</dbReference>
<evidence type="ECO:0000313" key="5">
    <source>
        <dbReference type="Proteomes" id="UP000006852"/>
    </source>
</evidence>
<dbReference type="PRINTS" id="PR00133">
    <property type="entry name" value="GLHYDRLASE3"/>
</dbReference>
<dbReference type="Gene3D" id="2.60.40.10">
    <property type="entry name" value="Immunoglobulins"/>
    <property type="match status" value="1"/>
</dbReference>
<reference evidence="4 5" key="1">
    <citation type="journal article" date="2011" name="Stand. Genomic Sci.">
        <title>Complete genome sequence of Treponema succinifaciens type strain (6091).</title>
        <authorList>
            <person name="Han C."/>
            <person name="Gronow S."/>
            <person name="Teshima H."/>
            <person name="Lapidus A."/>
            <person name="Nolan M."/>
            <person name="Lucas S."/>
            <person name="Hammon N."/>
            <person name="Deshpande S."/>
            <person name="Cheng J.F."/>
            <person name="Zeytun A."/>
            <person name="Tapia R."/>
            <person name="Goodwin L."/>
            <person name="Pitluck S."/>
            <person name="Liolios K."/>
            <person name="Pagani I."/>
            <person name="Ivanova N."/>
            <person name="Mavromatis K."/>
            <person name="Mikhailova N."/>
            <person name="Huntemann M."/>
            <person name="Pati A."/>
            <person name="Chen A."/>
            <person name="Palaniappan K."/>
            <person name="Land M."/>
            <person name="Hauser L."/>
            <person name="Brambilla E.M."/>
            <person name="Rohde M."/>
            <person name="Goker M."/>
            <person name="Woyke T."/>
            <person name="Bristow J."/>
            <person name="Eisen J.A."/>
            <person name="Markowitz V."/>
            <person name="Hugenholtz P."/>
            <person name="Kyrpides N.C."/>
            <person name="Klenk H.P."/>
            <person name="Detter J.C."/>
        </authorList>
    </citation>
    <scope>NUCLEOTIDE SEQUENCE [LARGE SCALE GENOMIC DNA]</scope>
    <source>
        <strain evidence="5">ATCC 33096 / DSM 2489 / 6091</strain>
    </source>
</reference>
<reference evidence="5" key="2">
    <citation type="submission" date="2011-04" db="EMBL/GenBank/DDBJ databases">
        <title>The complete genome of chromosome of Treponema succinifaciens DSM 2489.</title>
        <authorList>
            <person name="Lucas S."/>
            <person name="Copeland A."/>
            <person name="Lapidus A."/>
            <person name="Bruce D."/>
            <person name="Goodwin L."/>
            <person name="Pitluck S."/>
            <person name="Peters L."/>
            <person name="Kyrpides N."/>
            <person name="Mavromatis K."/>
            <person name="Ivanova N."/>
            <person name="Ovchinnikova G."/>
            <person name="Teshima H."/>
            <person name="Detter J.C."/>
            <person name="Tapia R."/>
            <person name="Han C."/>
            <person name="Land M."/>
            <person name="Hauser L."/>
            <person name="Markowitz V."/>
            <person name="Cheng J.-F."/>
            <person name="Hugenholtz P."/>
            <person name="Woyke T."/>
            <person name="Wu D."/>
            <person name="Gronow S."/>
            <person name="Wellnitz S."/>
            <person name="Brambilla E."/>
            <person name="Klenk H.-P."/>
            <person name="Eisen J.A."/>
        </authorList>
    </citation>
    <scope>NUCLEOTIDE SEQUENCE [LARGE SCALE GENOMIC DNA]</scope>
    <source>
        <strain evidence="5">ATCC 33096 / DSM 2489 / 6091</strain>
    </source>
</reference>
<dbReference type="Gene3D" id="3.40.50.1700">
    <property type="entry name" value="Glycoside hydrolase family 3 C-terminal domain"/>
    <property type="match status" value="1"/>
</dbReference>
<accession>F2NX20</accession>
<dbReference type="InterPro" id="IPR036962">
    <property type="entry name" value="Glyco_hydro_3_N_sf"/>
</dbReference>
<dbReference type="RefSeq" id="WP_013700662.1">
    <property type="nucleotide sequence ID" value="NC_015385.1"/>
</dbReference>
<dbReference type="InterPro" id="IPR002772">
    <property type="entry name" value="Glyco_hydro_3_C"/>
</dbReference>
<dbReference type="InterPro" id="IPR001764">
    <property type="entry name" value="Glyco_hydro_3_N"/>
</dbReference>
<dbReference type="InterPro" id="IPR026891">
    <property type="entry name" value="Fn3-like"/>
</dbReference>
<dbReference type="GO" id="GO:0008422">
    <property type="term" value="F:beta-glucosidase activity"/>
    <property type="evidence" value="ECO:0007669"/>
    <property type="project" value="UniProtKB-EC"/>
</dbReference>
<keyword evidence="4" id="KW-0326">Glycosidase</keyword>
<dbReference type="Pfam" id="PF01915">
    <property type="entry name" value="Glyco_hydro_3_C"/>
    <property type="match status" value="1"/>
</dbReference>
<dbReference type="SUPFAM" id="SSF51445">
    <property type="entry name" value="(Trans)glycosidases"/>
    <property type="match status" value="1"/>
</dbReference>
<dbReference type="PANTHER" id="PTHR42715">
    <property type="entry name" value="BETA-GLUCOSIDASE"/>
    <property type="match status" value="1"/>
</dbReference>
<name>F2NX20_TRES6</name>
<comment type="similarity">
    <text evidence="1">Belongs to the glycosyl hydrolase 3 family.</text>
</comment>
<feature type="domain" description="Fibronectin type III-like" evidence="3">
    <location>
        <begin position="304"/>
        <end position="380"/>
    </location>
</feature>
<dbReference type="KEGG" id="tsu:Tresu_0402"/>
<dbReference type="InterPro" id="IPR013783">
    <property type="entry name" value="Ig-like_fold"/>
</dbReference>
<keyword evidence="5" id="KW-1185">Reference proteome</keyword>
<organism evidence="4 5">
    <name type="scientific">Treponema succinifaciens (strain ATCC 33096 / DSM 2489 / 6091)</name>
    <dbReference type="NCBI Taxonomy" id="869209"/>
    <lineage>
        <taxon>Bacteria</taxon>
        <taxon>Pseudomonadati</taxon>
        <taxon>Spirochaetota</taxon>
        <taxon>Spirochaetia</taxon>
        <taxon>Spirochaetales</taxon>
        <taxon>Treponemataceae</taxon>
        <taxon>Treponema</taxon>
    </lineage>
</organism>
<dbReference type="SMART" id="SM01217">
    <property type="entry name" value="Fn3_like"/>
    <property type="match status" value="1"/>
</dbReference>
<dbReference type="Gene3D" id="3.20.20.300">
    <property type="entry name" value="Glycoside hydrolase, family 3, N-terminal domain"/>
    <property type="match status" value="1"/>
</dbReference>
<dbReference type="HOGENOM" id="CLU_005235_0_0_12"/>
<dbReference type="EMBL" id="CP002631">
    <property type="protein sequence ID" value="AEB13355.1"/>
    <property type="molecule type" value="Genomic_DNA"/>
</dbReference>
<dbReference type="eggNOG" id="COG1472">
    <property type="taxonomic scope" value="Bacteria"/>
</dbReference>
<dbReference type="GO" id="GO:0005975">
    <property type="term" value="P:carbohydrate metabolic process"/>
    <property type="evidence" value="ECO:0007669"/>
    <property type="project" value="InterPro"/>
</dbReference>
<evidence type="ECO:0000256" key="1">
    <source>
        <dbReference type="ARBA" id="ARBA00005336"/>
    </source>
</evidence>
<evidence type="ECO:0000259" key="3">
    <source>
        <dbReference type="SMART" id="SM01217"/>
    </source>
</evidence>
<gene>
    <name evidence="4" type="ordered locus">Tresu_0402</name>
</gene>
<keyword evidence="2 4" id="KW-0378">Hydrolase</keyword>
<dbReference type="Pfam" id="PF00933">
    <property type="entry name" value="Glyco_hydro_3"/>
    <property type="match status" value="1"/>
</dbReference>
<dbReference type="GeneID" id="302997615"/>
<dbReference type="Proteomes" id="UP000006852">
    <property type="component" value="Chromosome"/>
</dbReference>
<dbReference type="InterPro" id="IPR036881">
    <property type="entry name" value="Glyco_hydro_3_C_sf"/>
</dbReference>
<proteinExistence type="inferred from homology"/>
<evidence type="ECO:0000256" key="2">
    <source>
        <dbReference type="ARBA" id="ARBA00022801"/>
    </source>
</evidence>
<dbReference type="Pfam" id="PF14310">
    <property type="entry name" value="Fn3-like"/>
    <property type="match status" value="1"/>
</dbReference>
<dbReference type="InterPro" id="IPR050288">
    <property type="entry name" value="Cellulose_deg_GH3"/>
</dbReference>
<dbReference type="SUPFAM" id="SSF52279">
    <property type="entry name" value="Beta-D-glucan exohydrolase, C-terminal domain"/>
    <property type="match status" value="1"/>
</dbReference>